<comment type="caution">
    <text evidence="2">The sequence shown here is derived from an EMBL/GenBank/DDBJ whole genome shotgun (WGS) entry which is preliminary data.</text>
</comment>
<accession>A0AAW9RRR8</accession>
<organism evidence="2 3">
    <name type="scientific">Microbaculum marinum</name>
    <dbReference type="NCBI Taxonomy" id="1764581"/>
    <lineage>
        <taxon>Bacteria</taxon>
        <taxon>Pseudomonadati</taxon>
        <taxon>Pseudomonadota</taxon>
        <taxon>Alphaproteobacteria</taxon>
        <taxon>Hyphomicrobiales</taxon>
        <taxon>Tepidamorphaceae</taxon>
        <taxon>Microbaculum</taxon>
    </lineage>
</organism>
<sequence>MSGFPFSGIKVLDVSQGVAGPHAGMLLAQNGAEVIKLEPMDGDWGRTLGKRYGEFCAQAVSFNRGKQSIALNLKSEGGQTVAKRLAERADIFIESFRPGVAARLGFGYDDLRTLRADIIYLSISGFGQKGEYRDLRVTDAVIQAFSGWMTLHRDGDGTPMRSDITAIDVLTGLYAYQAIASAFIERLRNGNGAHIDCSMMQAAAAFQSAKIIEAYMEDGRPQVSYVPVGVMPTSDGYIAISAMRDAHYAALCEQLGRPDMATDPRFATRDARREHKEVLMPMLAAEFRKQTTAHWSGRLSAAGVMNSAVNTYLDFLADPHVKSSGILPHAEVFEGTIAPTVNVPGCVPLSSGDPRGRCPAVGEHTDDILERVGIEPDERRRLRRSGAVR</sequence>
<dbReference type="Pfam" id="PF02515">
    <property type="entry name" value="CoA_transf_3"/>
    <property type="match status" value="1"/>
</dbReference>
<dbReference type="PANTHER" id="PTHR48207">
    <property type="entry name" value="SUCCINATE--HYDROXYMETHYLGLUTARATE COA-TRANSFERASE"/>
    <property type="match status" value="1"/>
</dbReference>
<protein>
    <submittedName>
        <fullName evidence="2">CoA transferase</fullName>
        <ecNumber evidence="2">2.8.3.-</ecNumber>
    </submittedName>
</protein>
<dbReference type="SUPFAM" id="SSF89796">
    <property type="entry name" value="CoA-transferase family III (CaiB/BaiF)"/>
    <property type="match status" value="1"/>
</dbReference>
<dbReference type="InterPro" id="IPR023606">
    <property type="entry name" value="CoA-Trfase_III_dom_1_sf"/>
</dbReference>
<dbReference type="Gene3D" id="3.30.1540.10">
    <property type="entry name" value="formyl-coa transferase, domain 3"/>
    <property type="match status" value="1"/>
</dbReference>
<evidence type="ECO:0000313" key="3">
    <source>
        <dbReference type="Proteomes" id="UP001378188"/>
    </source>
</evidence>
<dbReference type="Proteomes" id="UP001378188">
    <property type="component" value="Unassembled WGS sequence"/>
</dbReference>
<reference evidence="2 3" key="1">
    <citation type="submission" date="2024-02" db="EMBL/GenBank/DDBJ databases">
        <title>Genome analysis and characterization of Microbaculum marinisediminis sp. nov., isolated from marine sediment.</title>
        <authorList>
            <person name="Du Z.-J."/>
            <person name="Ye Y.-Q."/>
            <person name="Zhang Z.-R."/>
            <person name="Yuan S.-M."/>
            <person name="Zhang X.-Y."/>
        </authorList>
    </citation>
    <scope>NUCLEOTIDE SEQUENCE [LARGE SCALE GENOMIC DNA]</scope>
    <source>
        <strain evidence="2 3">SDUM1044001</strain>
    </source>
</reference>
<dbReference type="InterPro" id="IPR044855">
    <property type="entry name" value="CoA-Trfase_III_dom3_sf"/>
</dbReference>
<keyword evidence="1 2" id="KW-0808">Transferase</keyword>
<gene>
    <name evidence="2" type="ORF">V3328_09010</name>
</gene>
<keyword evidence="3" id="KW-1185">Reference proteome</keyword>
<dbReference type="EMBL" id="JAZHOF010000003">
    <property type="protein sequence ID" value="MEJ8571609.1"/>
    <property type="molecule type" value="Genomic_DNA"/>
</dbReference>
<dbReference type="InterPro" id="IPR003673">
    <property type="entry name" value="CoA-Trfase_fam_III"/>
</dbReference>
<evidence type="ECO:0000313" key="2">
    <source>
        <dbReference type="EMBL" id="MEJ8571609.1"/>
    </source>
</evidence>
<name>A0AAW9RRR8_9HYPH</name>
<evidence type="ECO:0000256" key="1">
    <source>
        <dbReference type="ARBA" id="ARBA00022679"/>
    </source>
</evidence>
<dbReference type="PANTHER" id="PTHR48207:SF3">
    <property type="entry name" value="SUCCINATE--HYDROXYMETHYLGLUTARATE COA-TRANSFERASE"/>
    <property type="match status" value="1"/>
</dbReference>
<proteinExistence type="predicted"/>
<dbReference type="EC" id="2.8.3.-" evidence="2"/>
<dbReference type="InterPro" id="IPR050483">
    <property type="entry name" value="CoA-transferase_III_domain"/>
</dbReference>
<dbReference type="Gene3D" id="3.40.50.10540">
    <property type="entry name" value="Crotonobetainyl-coa:carnitine coa-transferase, domain 1"/>
    <property type="match status" value="1"/>
</dbReference>
<dbReference type="GO" id="GO:0008410">
    <property type="term" value="F:CoA-transferase activity"/>
    <property type="evidence" value="ECO:0007669"/>
    <property type="project" value="TreeGrafter"/>
</dbReference>
<dbReference type="AlphaFoldDB" id="A0AAW9RRR8"/>
<dbReference type="RefSeq" id="WP_340329307.1">
    <property type="nucleotide sequence ID" value="NZ_JAZHOF010000003.1"/>
</dbReference>